<feature type="zinc finger region" description="CHC2-type" evidence="12 14">
    <location>
        <begin position="39"/>
        <end position="63"/>
    </location>
</feature>
<dbReference type="GO" id="GO:0000428">
    <property type="term" value="C:DNA-directed RNA polymerase complex"/>
    <property type="evidence" value="ECO:0007669"/>
    <property type="project" value="UniProtKB-KW"/>
</dbReference>
<evidence type="ECO:0000256" key="4">
    <source>
        <dbReference type="ARBA" id="ARBA00022695"/>
    </source>
</evidence>
<keyword evidence="2 12" id="KW-0639">Primosome</keyword>
<comment type="similarity">
    <text evidence="12 13">Belongs to the DnaG primase family.</text>
</comment>
<protein>
    <recommendedName>
        <fullName evidence="12 13">DNA primase</fullName>
        <ecNumber evidence="12">2.7.7.101</ecNumber>
    </recommendedName>
</protein>
<evidence type="ECO:0000256" key="14">
    <source>
        <dbReference type="PIRSR" id="PIRSR002811-1"/>
    </source>
</evidence>
<comment type="cofactor">
    <cofactor evidence="12 13 14">
        <name>Zn(2+)</name>
        <dbReference type="ChEBI" id="CHEBI:29105"/>
    </cofactor>
    <text evidence="12 13 14">Binds 1 zinc ion per monomer.</text>
</comment>
<dbReference type="InterPro" id="IPR013264">
    <property type="entry name" value="DNAG_N"/>
</dbReference>
<organism evidence="16 17">
    <name type="scientific">Grylomicrobium aquisgranensis</name>
    <dbReference type="NCBI Taxonomy" id="2926318"/>
    <lineage>
        <taxon>Bacteria</taxon>
        <taxon>Bacillati</taxon>
        <taxon>Bacillota</taxon>
        <taxon>Erysipelotrichia</taxon>
        <taxon>Erysipelotrichales</taxon>
        <taxon>Erysipelotrichaceae</taxon>
        <taxon>Grylomicrobium</taxon>
    </lineage>
</organism>
<dbReference type="NCBIfam" id="TIGR01391">
    <property type="entry name" value="dnaG"/>
    <property type="match status" value="1"/>
</dbReference>
<keyword evidence="6 12" id="KW-0479">Metal-binding</keyword>
<dbReference type="EMBL" id="JALBUR010000005">
    <property type="protein sequence ID" value="MDX8419079.1"/>
    <property type="molecule type" value="Genomic_DNA"/>
</dbReference>
<keyword evidence="10 12" id="KW-0238">DNA-binding</keyword>
<dbReference type="EC" id="2.7.7.101" evidence="12"/>
<dbReference type="AlphaFoldDB" id="A0AB35U2C9"/>
<feature type="domain" description="Toprim" evidence="15">
    <location>
        <begin position="256"/>
        <end position="337"/>
    </location>
</feature>
<evidence type="ECO:0000256" key="7">
    <source>
        <dbReference type="ARBA" id="ARBA00022771"/>
    </source>
</evidence>
<dbReference type="InterPro" id="IPR002694">
    <property type="entry name" value="Znf_CHC2"/>
</dbReference>
<dbReference type="Pfam" id="PF13155">
    <property type="entry name" value="Toprim_2"/>
    <property type="match status" value="1"/>
</dbReference>
<dbReference type="CDD" id="cd03364">
    <property type="entry name" value="TOPRIM_DnaG_primases"/>
    <property type="match status" value="1"/>
</dbReference>
<evidence type="ECO:0000256" key="10">
    <source>
        <dbReference type="ARBA" id="ARBA00023125"/>
    </source>
</evidence>
<dbReference type="GO" id="GO:0003677">
    <property type="term" value="F:DNA binding"/>
    <property type="evidence" value="ECO:0007669"/>
    <property type="project" value="UniProtKB-KW"/>
</dbReference>
<dbReference type="FunFam" id="3.90.580.10:FF:000001">
    <property type="entry name" value="DNA primase"/>
    <property type="match status" value="1"/>
</dbReference>
<evidence type="ECO:0000256" key="11">
    <source>
        <dbReference type="ARBA" id="ARBA00023163"/>
    </source>
</evidence>
<keyword evidence="1 12" id="KW-0240">DNA-directed RNA polymerase</keyword>
<dbReference type="PANTHER" id="PTHR30313">
    <property type="entry name" value="DNA PRIMASE"/>
    <property type="match status" value="1"/>
</dbReference>
<dbReference type="SUPFAM" id="SSF57783">
    <property type="entry name" value="Zinc beta-ribbon"/>
    <property type="match status" value="1"/>
</dbReference>
<dbReference type="Pfam" id="PF08275">
    <property type="entry name" value="DNAG_N"/>
    <property type="match status" value="1"/>
</dbReference>
<evidence type="ECO:0000313" key="16">
    <source>
        <dbReference type="EMBL" id="MDX8419079.1"/>
    </source>
</evidence>
<comment type="subunit">
    <text evidence="12">Monomer. Interacts with DnaB.</text>
</comment>
<dbReference type="HAMAP" id="MF_00974">
    <property type="entry name" value="DNA_primase_DnaG"/>
    <property type="match status" value="1"/>
</dbReference>
<dbReference type="PIRSF" id="PIRSF002811">
    <property type="entry name" value="DnaG"/>
    <property type="match status" value="1"/>
</dbReference>
<dbReference type="GO" id="GO:1990077">
    <property type="term" value="C:primosome complex"/>
    <property type="evidence" value="ECO:0007669"/>
    <property type="project" value="UniProtKB-KW"/>
</dbReference>
<dbReference type="InterPro" id="IPR006295">
    <property type="entry name" value="DNA_primase_DnaG"/>
</dbReference>
<evidence type="ECO:0000256" key="3">
    <source>
        <dbReference type="ARBA" id="ARBA00022679"/>
    </source>
</evidence>
<keyword evidence="4 12" id="KW-0548">Nucleotidyltransferase</keyword>
<keyword evidence="8 12" id="KW-0862">Zinc</keyword>
<dbReference type="InterPro" id="IPR050219">
    <property type="entry name" value="DnaG_primase"/>
</dbReference>
<dbReference type="SMART" id="SM00400">
    <property type="entry name" value="ZnF_CHCC"/>
    <property type="match status" value="1"/>
</dbReference>
<dbReference type="RefSeq" id="WP_277655494.1">
    <property type="nucleotide sequence ID" value="NZ_JALBUR010000005.1"/>
</dbReference>
<dbReference type="PROSITE" id="PS50880">
    <property type="entry name" value="TOPRIM"/>
    <property type="match status" value="1"/>
</dbReference>
<dbReference type="InterPro" id="IPR036977">
    <property type="entry name" value="DNA_primase_Znf_CHC2"/>
</dbReference>
<dbReference type="SUPFAM" id="SSF56731">
    <property type="entry name" value="DNA primase core"/>
    <property type="match status" value="1"/>
</dbReference>
<evidence type="ECO:0000259" key="15">
    <source>
        <dbReference type="PROSITE" id="PS50880"/>
    </source>
</evidence>
<dbReference type="PANTHER" id="PTHR30313:SF2">
    <property type="entry name" value="DNA PRIMASE"/>
    <property type="match status" value="1"/>
</dbReference>
<dbReference type="Gene3D" id="3.40.1360.10">
    <property type="match status" value="1"/>
</dbReference>
<evidence type="ECO:0000256" key="12">
    <source>
        <dbReference type="HAMAP-Rule" id="MF_00974"/>
    </source>
</evidence>
<evidence type="ECO:0000256" key="8">
    <source>
        <dbReference type="ARBA" id="ARBA00022833"/>
    </source>
</evidence>
<dbReference type="InterPro" id="IPR006171">
    <property type="entry name" value="TOPRIM_dom"/>
</dbReference>
<accession>A0AB35U2C9</accession>
<comment type="domain">
    <text evidence="12">Contains an N-terminal zinc-binding domain, a central core domain that contains the primase activity, and a C-terminal DnaB-binding domain.</text>
</comment>
<keyword evidence="11 12" id="KW-0804">Transcription</keyword>
<reference evidence="16 17" key="1">
    <citation type="submission" date="2022-03" db="EMBL/GenBank/DDBJ databases">
        <title>Novel taxa within the pig intestine.</title>
        <authorList>
            <person name="Wylensek D."/>
            <person name="Bishof K."/>
            <person name="Afrizal A."/>
            <person name="Clavel T."/>
        </authorList>
    </citation>
    <scope>NUCLEOTIDE SEQUENCE [LARGE SCALE GENOMIC DNA]</scope>
    <source>
        <strain evidence="16 17">CLA-KB-P133</strain>
    </source>
</reference>
<gene>
    <name evidence="12 16" type="primary">dnaG</name>
    <name evidence="16" type="ORF">MOZ60_03110</name>
</gene>
<keyword evidence="5 12" id="KW-0235">DNA replication</keyword>
<name>A0AB35U2C9_9FIRM</name>
<dbReference type="SMART" id="SM00493">
    <property type="entry name" value="TOPRIM"/>
    <property type="match status" value="1"/>
</dbReference>
<keyword evidence="7 12" id="KW-0863">Zinc-finger</keyword>
<dbReference type="GO" id="GO:0008270">
    <property type="term" value="F:zinc ion binding"/>
    <property type="evidence" value="ECO:0007669"/>
    <property type="project" value="UniProtKB-UniRule"/>
</dbReference>
<dbReference type="InterPro" id="IPR016136">
    <property type="entry name" value="DNA_helicase_N/primase_C"/>
</dbReference>
<sequence length="588" mass="66791">MAYLSEDEINAVRAKADIVDVISHYLQVHKQGRMYKAVCPFHDDHDPSLNINPDMQIYKCFVCGAGGNVFSFVQRYEHVSFPEAVGKVADMIGFPLSSSPVKKKREVDPHRQKLYDALQETINYTMYELNSTDGAAARSYLKGRGMDDHTLERFQIGWNPEGDSLTRFLHAKHYEDQTLTAVNVSRITSQGMQDVFASRITFPIHDAYGNPVGFSARTMDPDNPAKYINTTQTEIYVKGQLVYNAHRAKEEARRAGRIYICEGVTDVIAFDRAGIANAVCTLGTACTQEQIRLIRHLAPLLVFCYDGDQAGQNATWRAVQMARKENCEVAVIDNRTGKDPDEILRQDGKEALQNLAAKEISWMDFYLSYMEKRTNLNSYLEKKEFITQASQIAETITDEMDRKYLLDQASRITGIQAVYTPRQEEISVPMPSSQLHVSHVAPAAGNDKAEEQILMMMLKYPGASRIFEDELGYLLNPQRQTLAVMILEMVHQQGKADPQVLMDRTQDQQIRDLISALVCSEAYEMDFDASMLSGAIRRVKITYLQNEADAYKQQLLTDLNPQSRALLMKQYTECVSQLRRYLDEENKQ</sequence>
<dbReference type="Proteomes" id="UP001286174">
    <property type="component" value="Unassembled WGS sequence"/>
</dbReference>
<comment type="catalytic activity">
    <reaction evidence="12">
        <text>ssDNA + n NTP = ssDNA/pppN(pN)n-1 hybrid + (n-1) diphosphate.</text>
        <dbReference type="EC" id="2.7.7.101"/>
    </reaction>
</comment>
<proteinExistence type="inferred from homology"/>
<dbReference type="InterPro" id="IPR034151">
    <property type="entry name" value="TOPRIM_DnaG_bac"/>
</dbReference>
<dbReference type="GO" id="GO:0006269">
    <property type="term" value="P:DNA replication, synthesis of primer"/>
    <property type="evidence" value="ECO:0007669"/>
    <property type="project" value="UniProtKB-UniRule"/>
</dbReference>
<evidence type="ECO:0000256" key="5">
    <source>
        <dbReference type="ARBA" id="ARBA00022705"/>
    </source>
</evidence>
<dbReference type="Pfam" id="PF01807">
    <property type="entry name" value="Zn_ribbon_DnaG"/>
    <property type="match status" value="1"/>
</dbReference>
<dbReference type="GO" id="GO:0005737">
    <property type="term" value="C:cytoplasm"/>
    <property type="evidence" value="ECO:0007669"/>
    <property type="project" value="TreeGrafter"/>
</dbReference>
<evidence type="ECO:0000256" key="13">
    <source>
        <dbReference type="PIRNR" id="PIRNR002811"/>
    </source>
</evidence>
<evidence type="ECO:0000256" key="9">
    <source>
        <dbReference type="ARBA" id="ARBA00022842"/>
    </source>
</evidence>
<dbReference type="Gene3D" id="3.90.980.10">
    <property type="entry name" value="DNA primase, catalytic core, N-terminal domain"/>
    <property type="match status" value="1"/>
</dbReference>
<comment type="caution">
    <text evidence="16">The sequence shown here is derived from an EMBL/GenBank/DDBJ whole genome shotgun (WGS) entry which is preliminary data.</text>
</comment>
<keyword evidence="17" id="KW-1185">Reference proteome</keyword>
<evidence type="ECO:0000256" key="1">
    <source>
        <dbReference type="ARBA" id="ARBA00022478"/>
    </source>
</evidence>
<dbReference type="GO" id="GO:0003899">
    <property type="term" value="F:DNA-directed RNA polymerase activity"/>
    <property type="evidence" value="ECO:0007669"/>
    <property type="project" value="UniProtKB-UniRule"/>
</dbReference>
<dbReference type="InterPro" id="IPR030846">
    <property type="entry name" value="DnaG_bac"/>
</dbReference>
<evidence type="ECO:0000256" key="2">
    <source>
        <dbReference type="ARBA" id="ARBA00022515"/>
    </source>
</evidence>
<dbReference type="InterPro" id="IPR037068">
    <property type="entry name" value="DNA_primase_core_N_sf"/>
</dbReference>
<keyword evidence="9" id="KW-0460">Magnesium</keyword>
<evidence type="ECO:0000256" key="6">
    <source>
        <dbReference type="ARBA" id="ARBA00022723"/>
    </source>
</evidence>
<dbReference type="Gene3D" id="3.90.580.10">
    <property type="entry name" value="Zinc finger, CHC2-type domain"/>
    <property type="match status" value="1"/>
</dbReference>
<evidence type="ECO:0000313" key="17">
    <source>
        <dbReference type="Proteomes" id="UP001286174"/>
    </source>
</evidence>
<comment type="function">
    <text evidence="12 13">RNA polymerase that catalyzes the synthesis of short RNA molecules used as primers for DNA polymerase during DNA replication.</text>
</comment>
<dbReference type="Gene3D" id="1.10.860.10">
    <property type="entry name" value="DNAb Helicase, Chain A"/>
    <property type="match status" value="1"/>
</dbReference>
<keyword evidence="3 12" id="KW-0808">Transferase</keyword>